<accession>A0A840S0P0</accession>
<sequence length="158" mass="17871">MNPVETNHSFIDAIAMLVADHENVKAKFQQIEKLDEGALRAKKILAEEICAALTVHCIIEEEIFYPAARDAAKDGPDLVNEAIIEHASAKELIEQIKIMEPDDELFDAKVKVLSEQIAHHVLEEETEMFPQVKKSQLNLVALRDQMLERKKQMTVQGL</sequence>
<gene>
    <name evidence="2" type="ORF">HNR39_004023</name>
</gene>
<name>A0A840S0P0_9BURK</name>
<dbReference type="Proteomes" id="UP000571084">
    <property type="component" value="Unassembled WGS sequence"/>
</dbReference>
<dbReference type="PANTHER" id="PTHR35585:SF1">
    <property type="entry name" value="HHE DOMAIN PROTEIN (AFU_ORTHOLOGUE AFUA_4G00730)"/>
    <property type="match status" value="1"/>
</dbReference>
<dbReference type="EMBL" id="JACHHQ010000011">
    <property type="protein sequence ID" value="MBB5202159.1"/>
    <property type="molecule type" value="Genomic_DNA"/>
</dbReference>
<dbReference type="RefSeq" id="WP_168057000.1">
    <property type="nucleotide sequence ID" value="NZ_JAAOZT010000013.1"/>
</dbReference>
<evidence type="ECO:0000313" key="2">
    <source>
        <dbReference type="EMBL" id="MBB5202159.1"/>
    </source>
</evidence>
<dbReference type="Pfam" id="PF01814">
    <property type="entry name" value="Hemerythrin"/>
    <property type="match status" value="1"/>
</dbReference>
<evidence type="ECO:0000313" key="3">
    <source>
        <dbReference type="Proteomes" id="UP000571084"/>
    </source>
</evidence>
<feature type="domain" description="Hemerythrin-like" evidence="1">
    <location>
        <begin position="13"/>
        <end position="131"/>
    </location>
</feature>
<organism evidence="2 3">
    <name type="scientific">Glaciimonas immobilis</name>
    <dbReference type="NCBI Taxonomy" id="728004"/>
    <lineage>
        <taxon>Bacteria</taxon>
        <taxon>Pseudomonadati</taxon>
        <taxon>Pseudomonadota</taxon>
        <taxon>Betaproteobacteria</taxon>
        <taxon>Burkholderiales</taxon>
        <taxon>Oxalobacteraceae</taxon>
        <taxon>Glaciimonas</taxon>
    </lineage>
</organism>
<comment type="caution">
    <text evidence="2">The sequence shown here is derived from an EMBL/GenBank/DDBJ whole genome shotgun (WGS) entry which is preliminary data.</text>
</comment>
<keyword evidence="3" id="KW-1185">Reference proteome</keyword>
<dbReference type="PANTHER" id="PTHR35585">
    <property type="entry name" value="HHE DOMAIN PROTEIN (AFU_ORTHOLOGUE AFUA_4G00730)"/>
    <property type="match status" value="1"/>
</dbReference>
<reference evidence="2 3" key="1">
    <citation type="submission" date="2020-08" db="EMBL/GenBank/DDBJ databases">
        <title>Genomic Encyclopedia of Type Strains, Phase IV (KMG-IV): sequencing the most valuable type-strain genomes for metagenomic binning, comparative biology and taxonomic classification.</title>
        <authorList>
            <person name="Goeker M."/>
        </authorList>
    </citation>
    <scope>NUCLEOTIDE SEQUENCE [LARGE SCALE GENOMIC DNA]</scope>
    <source>
        <strain evidence="2 3">DSM 23240</strain>
    </source>
</reference>
<evidence type="ECO:0000259" key="1">
    <source>
        <dbReference type="Pfam" id="PF01814"/>
    </source>
</evidence>
<proteinExistence type="predicted"/>
<dbReference type="CDD" id="cd12108">
    <property type="entry name" value="Hr-like"/>
    <property type="match status" value="1"/>
</dbReference>
<dbReference type="AlphaFoldDB" id="A0A840S0P0"/>
<dbReference type="InterPro" id="IPR012312">
    <property type="entry name" value="Hemerythrin-like"/>
</dbReference>
<dbReference type="Gene3D" id="1.20.120.520">
    <property type="entry name" value="nmb1532 protein domain like"/>
    <property type="match status" value="1"/>
</dbReference>
<protein>
    <submittedName>
        <fullName evidence="2">Hemerythrin superfamily protein</fullName>
    </submittedName>
</protein>